<evidence type="ECO:0000256" key="5">
    <source>
        <dbReference type="RuleBase" id="RU363017"/>
    </source>
</evidence>
<feature type="signal peptide" evidence="5">
    <location>
        <begin position="1"/>
        <end position="20"/>
    </location>
</feature>
<dbReference type="InterPro" id="IPR028871">
    <property type="entry name" value="BlueCu_1_BS"/>
</dbReference>
<keyword evidence="3 5" id="KW-0249">Electron transport</keyword>
<dbReference type="CDD" id="cd13922">
    <property type="entry name" value="Azurin"/>
    <property type="match status" value="1"/>
</dbReference>
<evidence type="ECO:0000313" key="8">
    <source>
        <dbReference type="Proteomes" id="UP001595961"/>
    </source>
</evidence>
<organism evidence="7 8">
    <name type="scientific">Dyella halodurans</name>
    <dbReference type="NCBI Taxonomy" id="1920171"/>
    <lineage>
        <taxon>Bacteria</taxon>
        <taxon>Pseudomonadati</taxon>
        <taxon>Pseudomonadota</taxon>
        <taxon>Gammaproteobacteria</taxon>
        <taxon>Lysobacterales</taxon>
        <taxon>Rhodanobacteraceae</taxon>
        <taxon>Dyella</taxon>
    </lineage>
</organism>
<comment type="caution">
    <text evidence="7">The sequence shown here is derived from an EMBL/GenBank/DDBJ whole genome shotgun (WGS) entry which is preliminary data.</text>
</comment>
<evidence type="ECO:0000256" key="1">
    <source>
        <dbReference type="ARBA" id="ARBA00022448"/>
    </source>
</evidence>
<keyword evidence="5" id="KW-0732">Signal</keyword>
<dbReference type="RefSeq" id="WP_266149821.1">
    <property type="nucleotide sequence ID" value="NZ_CP064028.1"/>
</dbReference>
<dbReference type="PANTHER" id="PTHR38439:SF2">
    <property type="entry name" value="OUTER MEMBRANE PROTEIN H.8"/>
    <property type="match status" value="1"/>
</dbReference>
<dbReference type="Pfam" id="PF00127">
    <property type="entry name" value="Copper-bind"/>
    <property type="match status" value="1"/>
</dbReference>
<dbReference type="EMBL" id="JBHSGA010000003">
    <property type="protein sequence ID" value="MFC4525265.1"/>
    <property type="molecule type" value="Genomic_DNA"/>
</dbReference>
<evidence type="ECO:0000256" key="3">
    <source>
        <dbReference type="ARBA" id="ARBA00022982"/>
    </source>
</evidence>
<dbReference type="InterPro" id="IPR014068">
    <property type="entry name" value="Azurin"/>
</dbReference>
<dbReference type="PANTHER" id="PTHR38439">
    <property type="entry name" value="AURACYANIN-B"/>
    <property type="match status" value="1"/>
</dbReference>
<comment type="function">
    <text evidence="5">Transfers electrons from cytochrome c551 to cytochrome oxidase.</text>
</comment>
<name>A0ABV9BXE5_9GAMM</name>
<proteinExistence type="predicted"/>
<evidence type="ECO:0000256" key="4">
    <source>
        <dbReference type="ARBA" id="ARBA00023008"/>
    </source>
</evidence>
<dbReference type="Gene3D" id="2.60.40.420">
    <property type="entry name" value="Cupredoxins - blue copper proteins"/>
    <property type="match status" value="1"/>
</dbReference>
<keyword evidence="5" id="KW-0574">Periplasm</keyword>
<dbReference type="InterPro" id="IPR050845">
    <property type="entry name" value="Cu-binding_ET"/>
</dbReference>
<sequence length="149" mass="15740">MVRKTFALALLGLFAMPLWAADCAATIEGSDAMQFNQTSIAVPKTCKQFTVTLKHTGKLPKASMGHNWVLGHAADESGILADGMKAGAEHDYVKPDDERVVAHTKLIGGGESASVTIPMAKLKAGEAYAYFCTFPGHAALMKGTLTLGM</sequence>
<reference evidence="8" key="1">
    <citation type="journal article" date="2019" name="Int. J. Syst. Evol. Microbiol.">
        <title>The Global Catalogue of Microorganisms (GCM) 10K type strain sequencing project: providing services to taxonomists for standard genome sequencing and annotation.</title>
        <authorList>
            <consortium name="The Broad Institute Genomics Platform"/>
            <consortium name="The Broad Institute Genome Sequencing Center for Infectious Disease"/>
            <person name="Wu L."/>
            <person name="Ma J."/>
        </authorList>
    </citation>
    <scope>NUCLEOTIDE SEQUENCE [LARGE SCALE GENOMIC DNA]</scope>
    <source>
        <strain evidence="8">CCM 4481</strain>
    </source>
</reference>
<protein>
    <recommendedName>
        <fullName evidence="5">Azurin</fullName>
    </recommendedName>
</protein>
<evidence type="ECO:0000313" key="7">
    <source>
        <dbReference type="EMBL" id="MFC4525265.1"/>
    </source>
</evidence>
<dbReference type="InterPro" id="IPR000923">
    <property type="entry name" value="BlueCu_1"/>
</dbReference>
<comment type="subcellular location">
    <subcellularLocation>
        <location evidence="5">Periplasm</location>
    </subcellularLocation>
</comment>
<feature type="chain" id="PRO_5044993786" description="Azurin" evidence="5">
    <location>
        <begin position="21"/>
        <end position="149"/>
    </location>
</feature>
<dbReference type="NCBIfam" id="TIGR02695">
    <property type="entry name" value="azurin"/>
    <property type="match status" value="1"/>
</dbReference>
<dbReference type="SUPFAM" id="SSF49503">
    <property type="entry name" value="Cupredoxins"/>
    <property type="match status" value="1"/>
</dbReference>
<feature type="domain" description="Blue (type 1) copper" evidence="6">
    <location>
        <begin position="22"/>
        <end position="147"/>
    </location>
</feature>
<dbReference type="PROSITE" id="PS00196">
    <property type="entry name" value="COPPER_BLUE"/>
    <property type="match status" value="1"/>
</dbReference>
<dbReference type="InterPro" id="IPR008972">
    <property type="entry name" value="Cupredoxin"/>
</dbReference>
<keyword evidence="1 5" id="KW-0813">Transport</keyword>
<accession>A0ABV9BXE5</accession>
<keyword evidence="4 5" id="KW-0186">Copper</keyword>
<keyword evidence="2 5" id="KW-0479">Metal-binding</keyword>
<dbReference type="Proteomes" id="UP001595961">
    <property type="component" value="Unassembled WGS sequence"/>
</dbReference>
<keyword evidence="8" id="KW-1185">Reference proteome</keyword>
<evidence type="ECO:0000256" key="2">
    <source>
        <dbReference type="ARBA" id="ARBA00022723"/>
    </source>
</evidence>
<evidence type="ECO:0000259" key="6">
    <source>
        <dbReference type="Pfam" id="PF00127"/>
    </source>
</evidence>
<gene>
    <name evidence="7" type="primary">azu</name>
    <name evidence="7" type="ORF">ACFO5W_01335</name>
</gene>